<dbReference type="InterPro" id="IPR027802">
    <property type="entry name" value="Multi-ubiquitin_dom"/>
</dbReference>
<gene>
    <name evidence="3" type="ORF">HHL27_20655</name>
</gene>
<evidence type="ECO:0000256" key="1">
    <source>
        <dbReference type="SAM" id="MobiDB-lite"/>
    </source>
</evidence>
<dbReference type="Proteomes" id="UP000583556">
    <property type="component" value="Unassembled WGS sequence"/>
</dbReference>
<evidence type="ECO:0000313" key="3">
    <source>
        <dbReference type="EMBL" id="NML96081.1"/>
    </source>
</evidence>
<dbReference type="AlphaFoldDB" id="A0A7Y0GBA2"/>
<name>A0A7Y0GBA2_9SPHN</name>
<dbReference type="Pfam" id="PF14452">
    <property type="entry name" value="Multi_ubiq"/>
    <property type="match status" value="1"/>
</dbReference>
<keyword evidence="4" id="KW-1185">Reference proteome</keyword>
<evidence type="ECO:0000313" key="4">
    <source>
        <dbReference type="Proteomes" id="UP000583556"/>
    </source>
</evidence>
<comment type="caution">
    <text evidence="3">The sequence shown here is derived from an EMBL/GenBank/DDBJ whole genome shotgun (WGS) entry which is preliminary data.</text>
</comment>
<sequence>MSTQNENAAGGGARGKPPSSKLVEIEVNGNPVEMAKEEASGLEVKQAAIAQGVNIQANFVLQQELPNGSSKIIGDDDPVHLHKHLRFTAIAPDDNS</sequence>
<dbReference type="EMBL" id="JABBGM010000017">
    <property type="protein sequence ID" value="NML96081.1"/>
    <property type="molecule type" value="Genomic_DNA"/>
</dbReference>
<feature type="region of interest" description="Disordered" evidence="1">
    <location>
        <begin position="1"/>
        <end position="21"/>
    </location>
</feature>
<protein>
    <recommendedName>
        <fullName evidence="2">Multi-ubiquitin domain-containing protein</fullName>
    </recommendedName>
</protein>
<dbReference type="RefSeq" id="WP_169495290.1">
    <property type="nucleotide sequence ID" value="NZ_JABBGM010000017.1"/>
</dbReference>
<accession>A0A7Y0GBA2</accession>
<reference evidence="3 4" key="1">
    <citation type="submission" date="2020-04" db="EMBL/GenBank/DDBJ databases">
        <title>Novosphingobium sp. TW-4 isolated from soil.</title>
        <authorList>
            <person name="Dahal R.H."/>
            <person name="Chaudhary D.K."/>
        </authorList>
    </citation>
    <scope>NUCLEOTIDE SEQUENCE [LARGE SCALE GENOMIC DNA]</scope>
    <source>
        <strain evidence="3 4">TW-4</strain>
    </source>
</reference>
<feature type="domain" description="Multi-ubiquitin" evidence="2">
    <location>
        <begin position="23"/>
        <end position="92"/>
    </location>
</feature>
<evidence type="ECO:0000259" key="2">
    <source>
        <dbReference type="Pfam" id="PF14452"/>
    </source>
</evidence>
<proteinExistence type="predicted"/>
<organism evidence="3 4">
    <name type="scientific">Novosphingobium olei</name>
    <dbReference type="NCBI Taxonomy" id="2728851"/>
    <lineage>
        <taxon>Bacteria</taxon>
        <taxon>Pseudomonadati</taxon>
        <taxon>Pseudomonadota</taxon>
        <taxon>Alphaproteobacteria</taxon>
        <taxon>Sphingomonadales</taxon>
        <taxon>Sphingomonadaceae</taxon>
        <taxon>Novosphingobium</taxon>
    </lineage>
</organism>